<reference evidence="3 4" key="1">
    <citation type="journal article" date="2016" name="Nat. Commun.">
        <title>Thousands of microbial genomes shed light on interconnected biogeochemical processes in an aquifer system.</title>
        <authorList>
            <person name="Anantharaman K."/>
            <person name="Brown C.T."/>
            <person name="Hug L.A."/>
            <person name="Sharon I."/>
            <person name="Castelle C.J."/>
            <person name="Probst A.J."/>
            <person name="Thomas B.C."/>
            <person name="Singh A."/>
            <person name="Wilkins M.J."/>
            <person name="Karaoz U."/>
            <person name="Brodie E.L."/>
            <person name="Williams K.H."/>
            <person name="Hubbard S.S."/>
            <person name="Banfield J.F."/>
        </authorList>
    </citation>
    <scope>NUCLEOTIDE SEQUENCE [LARGE SCALE GENOMIC DNA]</scope>
</reference>
<protein>
    <recommendedName>
        <fullName evidence="2">Transcription elongation factor GreA/GreB C-terminal domain-containing protein</fullName>
    </recommendedName>
</protein>
<organism evidence="3 4">
    <name type="scientific">Candidatus Woesebacteria bacterium RIFCSPLOWO2_01_FULL_39_25</name>
    <dbReference type="NCBI Taxonomy" id="1802521"/>
    <lineage>
        <taxon>Bacteria</taxon>
        <taxon>Candidatus Woeseibacteriota</taxon>
    </lineage>
</organism>
<name>A0A1F8BKF6_9BACT</name>
<dbReference type="EMBL" id="MGHH01000010">
    <property type="protein sequence ID" value="OGM64440.1"/>
    <property type="molecule type" value="Genomic_DNA"/>
</dbReference>
<evidence type="ECO:0000256" key="1">
    <source>
        <dbReference type="SAM" id="Coils"/>
    </source>
</evidence>
<gene>
    <name evidence="3" type="ORF">A2893_01060</name>
</gene>
<dbReference type="GO" id="GO:0032784">
    <property type="term" value="P:regulation of DNA-templated transcription elongation"/>
    <property type="evidence" value="ECO:0007669"/>
    <property type="project" value="InterPro"/>
</dbReference>
<keyword evidence="1" id="KW-0175">Coiled coil</keyword>
<feature type="domain" description="Transcription elongation factor GreA/GreB C-terminal" evidence="2">
    <location>
        <begin position="80"/>
        <end position="138"/>
    </location>
</feature>
<accession>A0A1F8BKF6</accession>
<dbReference type="STRING" id="1802521.A2893_01060"/>
<dbReference type="Pfam" id="PF01272">
    <property type="entry name" value="GreA_GreB"/>
    <property type="match status" value="1"/>
</dbReference>
<proteinExistence type="predicted"/>
<feature type="coiled-coil region" evidence="1">
    <location>
        <begin position="3"/>
        <end position="74"/>
    </location>
</feature>
<dbReference type="SUPFAM" id="SSF54534">
    <property type="entry name" value="FKBP-like"/>
    <property type="match status" value="1"/>
</dbReference>
<evidence type="ECO:0000259" key="2">
    <source>
        <dbReference type="Pfam" id="PF01272"/>
    </source>
</evidence>
<dbReference type="PROSITE" id="PS00830">
    <property type="entry name" value="GREAB_2"/>
    <property type="match status" value="1"/>
</dbReference>
<evidence type="ECO:0000313" key="4">
    <source>
        <dbReference type="Proteomes" id="UP000176725"/>
    </source>
</evidence>
<dbReference type="GO" id="GO:0003677">
    <property type="term" value="F:DNA binding"/>
    <property type="evidence" value="ECO:0007669"/>
    <property type="project" value="InterPro"/>
</dbReference>
<dbReference type="Gene3D" id="3.10.50.30">
    <property type="entry name" value="Transcription elongation factor, GreA/GreB, C-terminal domain"/>
    <property type="match status" value="1"/>
</dbReference>
<dbReference type="InterPro" id="IPR023459">
    <property type="entry name" value="Tscrpt_elong_fac_GreA/B_fam"/>
</dbReference>
<dbReference type="GO" id="GO:0070063">
    <property type="term" value="F:RNA polymerase binding"/>
    <property type="evidence" value="ECO:0007669"/>
    <property type="project" value="InterPro"/>
</dbReference>
<dbReference type="AlphaFoldDB" id="A0A1F8BKF6"/>
<dbReference type="InterPro" id="IPR001437">
    <property type="entry name" value="Tscrpt_elong_fac_GreA/B_C"/>
</dbReference>
<dbReference type="InterPro" id="IPR018151">
    <property type="entry name" value="TF_GreA/GreB_CS"/>
</dbReference>
<evidence type="ECO:0000313" key="3">
    <source>
        <dbReference type="EMBL" id="OGM64440.1"/>
    </source>
</evidence>
<dbReference type="PIRSF" id="PIRSF006092">
    <property type="entry name" value="GreA_GreB"/>
    <property type="match status" value="1"/>
</dbReference>
<dbReference type="Proteomes" id="UP000176725">
    <property type="component" value="Unassembled WGS sequence"/>
</dbReference>
<dbReference type="InterPro" id="IPR036953">
    <property type="entry name" value="GreA/GreB_C_sf"/>
</dbReference>
<comment type="caution">
    <text evidence="3">The sequence shown here is derived from an EMBL/GenBank/DDBJ whole genome shotgun (WGS) entry which is preliminary data.</text>
</comment>
<sequence>MTKERINELLVFLEVEIQKAKENAKKTDEASKFIVTGPSQSGDKYHAQNAASLAQSYVNRLEELKLEISSAKDGVSQVAEPESFIEIEYEDKSTLEFYLVDNAVSLTRFLFISKDSPLGLALIGKKVGDSFSYELEENSSKRKFSGKILLIE</sequence>